<reference evidence="3" key="1">
    <citation type="submission" date="2022-01" db="EMBL/GenBank/DDBJ databases">
        <title>Genome sequencing of Zunongwangia sp. M21534 genome.</title>
        <authorList>
            <person name="Chen Y."/>
            <person name="Dong C."/>
            <person name="Shao Z."/>
        </authorList>
    </citation>
    <scope>NUCLEOTIDE SEQUENCE</scope>
    <source>
        <strain evidence="3">MCCC M21534</strain>
    </source>
</reference>
<organism evidence="3 4">
    <name type="scientific">Zunongwangia pacifica</name>
    <dbReference type="NCBI Taxonomy" id="2911062"/>
    <lineage>
        <taxon>Bacteria</taxon>
        <taxon>Pseudomonadati</taxon>
        <taxon>Bacteroidota</taxon>
        <taxon>Flavobacteriia</taxon>
        <taxon>Flavobacteriales</taxon>
        <taxon>Flavobacteriaceae</taxon>
        <taxon>Zunongwangia</taxon>
    </lineage>
</organism>
<dbReference type="Proteomes" id="UP001139521">
    <property type="component" value="Unassembled WGS sequence"/>
</dbReference>
<dbReference type="AlphaFoldDB" id="A0A9X1ZSQ5"/>
<protein>
    <submittedName>
        <fullName evidence="3">DUF5683 domain-containing protein</fullName>
    </submittedName>
</protein>
<comment type="caution">
    <text evidence="3">The sequence shown here is derived from an EMBL/GenBank/DDBJ whole genome shotgun (WGS) entry which is preliminary data.</text>
</comment>
<feature type="signal peptide" evidence="1">
    <location>
        <begin position="1"/>
        <end position="21"/>
    </location>
</feature>
<dbReference type="InterPro" id="IPR043738">
    <property type="entry name" value="DUF5683"/>
</dbReference>
<evidence type="ECO:0000259" key="2">
    <source>
        <dbReference type="Pfam" id="PF18935"/>
    </source>
</evidence>
<feature type="chain" id="PRO_5040819944" evidence="1">
    <location>
        <begin position="22"/>
        <end position="198"/>
    </location>
</feature>
<proteinExistence type="predicted"/>
<accession>A0A9X1ZSQ5</accession>
<name>A0A9X1ZSQ5_9FLAO</name>
<dbReference type="EMBL" id="JAKHSK010000006">
    <property type="protein sequence ID" value="MCL6217753.1"/>
    <property type="molecule type" value="Genomic_DNA"/>
</dbReference>
<dbReference type="RefSeq" id="WP_249600733.1">
    <property type="nucleotide sequence ID" value="NZ_JAKHSK010000006.1"/>
</dbReference>
<keyword evidence="4" id="KW-1185">Reference proteome</keyword>
<gene>
    <name evidence="3" type="ORF">L1967_05535</name>
</gene>
<sequence length="198" mass="22468">MKSKQLLPLLFLLLLTFQLIAQEDSLSVETPTIVTNPEGTKASKQEKDYKPYNALAPAKAAFYSAILPGLGQIYNGRIWKVPLVYAGIGIPVYFYIDNDKQYDRYRSAYKQRLAGKEDEFAGKISDEGLRNAQELYQRNKEISILVAIGFYALNIIDANVDAHLQQFNVSDDLSLKPNYNLDKFTGRSNYGFSLNFKF</sequence>
<feature type="domain" description="DUF5683" evidence="2">
    <location>
        <begin position="55"/>
        <end position="198"/>
    </location>
</feature>
<keyword evidence="1" id="KW-0732">Signal</keyword>
<evidence type="ECO:0000256" key="1">
    <source>
        <dbReference type="SAM" id="SignalP"/>
    </source>
</evidence>
<evidence type="ECO:0000313" key="3">
    <source>
        <dbReference type="EMBL" id="MCL6217753.1"/>
    </source>
</evidence>
<dbReference type="Pfam" id="PF18935">
    <property type="entry name" value="DUF5683"/>
    <property type="match status" value="1"/>
</dbReference>
<evidence type="ECO:0000313" key="4">
    <source>
        <dbReference type="Proteomes" id="UP001139521"/>
    </source>
</evidence>